<accession>A0A4Q9DT80</accession>
<comment type="caution">
    <text evidence="11">The sequence shown here is derived from an EMBL/GenBank/DDBJ whole genome shotgun (WGS) entry which is preliminary data.</text>
</comment>
<proteinExistence type="predicted"/>
<keyword evidence="1" id="KW-0547">Nucleotide-binding</keyword>
<dbReference type="GO" id="GO:0003677">
    <property type="term" value="F:DNA binding"/>
    <property type="evidence" value="ECO:0007669"/>
    <property type="project" value="UniProtKB-KW"/>
</dbReference>
<dbReference type="PROSITE" id="PS00688">
    <property type="entry name" value="SIGMA54_INTERACT_3"/>
    <property type="match status" value="1"/>
</dbReference>
<evidence type="ECO:0000256" key="5">
    <source>
        <dbReference type="ARBA" id="ARBA00023125"/>
    </source>
</evidence>
<dbReference type="Gene3D" id="1.10.10.60">
    <property type="entry name" value="Homeodomain-like"/>
    <property type="match status" value="1"/>
</dbReference>
<dbReference type="PROSITE" id="PS50045">
    <property type="entry name" value="SIGMA54_INTERACT_4"/>
    <property type="match status" value="1"/>
</dbReference>
<dbReference type="InterPro" id="IPR025944">
    <property type="entry name" value="Sigma_54_int_dom_CS"/>
</dbReference>
<dbReference type="Pfam" id="PF00989">
    <property type="entry name" value="PAS"/>
    <property type="match status" value="2"/>
</dbReference>
<dbReference type="Gene3D" id="1.10.8.60">
    <property type="match status" value="1"/>
</dbReference>
<dbReference type="InterPro" id="IPR027417">
    <property type="entry name" value="P-loop_NTPase"/>
</dbReference>
<dbReference type="Gene3D" id="3.30.450.20">
    <property type="entry name" value="PAS domain"/>
    <property type="match status" value="2"/>
</dbReference>
<dbReference type="FunFam" id="3.40.50.300:FF:000006">
    <property type="entry name" value="DNA-binding transcriptional regulator NtrC"/>
    <property type="match status" value="1"/>
</dbReference>
<feature type="domain" description="PAS" evidence="9">
    <location>
        <begin position="116"/>
        <end position="161"/>
    </location>
</feature>
<dbReference type="InterPro" id="IPR013767">
    <property type="entry name" value="PAS_fold"/>
</dbReference>
<dbReference type="CDD" id="cd00009">
    <property type="entry name" value="AAA"/>
    <property type="match status" value="1"/>
</dbReference>
<feature type="domain" description="PAC" evidence="10">
    <location>
        <begin position="183"/>
        <end position="235"/>
    </location>
</feature>
<evidence type="ECO:0000256" key="7">
    <source>
        <dbReference type="ARBA" id="ARBA00029500"/>
    </source>
</evidence>
<dbReference type="GO" id="GO:0005524">
    <property type="term" value="F:ATP binding"/>
    <property type="evidence" value="ECO:0007669"/>
    <property type="project" value="UniProtKB-KW"/>
</dbReference>
<keyword evidence="2" id="KW-0058">Aromatic hydrocarbons catabolism</keyword>
<organism evidence="11 12">
    <name type="scientific">Paenibacillus thalictri</name>
    <dbReference type="NCBI Taxonomy" id="2527873"/>
    <lineage>
        <taxon>Bacteria</taxon>
        <taxon>Bacillati</taxon>
        <taxon>Bacillota</taxon>
        <taxon>Bacilli</taxon>
        <taxon>Bacillales</taxon>
        <taxon>Paenibacillaceae</taxon>
        <taxon>Paenibacillus</taxon>
    </lineage>
</organism>
<dbReference type="PROSITE" id="PS50113">
    <property type="entry name" value="PAC"/>
    <property type="match status" value="1"/>
</dbReference>
<dbReference type="InterPro" id="IPR003593">
    <property type="entry name" value="AAA+_ATPase"/>
</dbReference>
<gene>
    <name evidence="11" type="ORF">EYB31_13740</name>
</gene>
<dbReference type="GO" id="GO:0006355">
    <property type="term" value="P:regulation of DNA-templated transcription"/>
    <property type="evidence" value="ECO:0007669"/>
    <property type="project" value="InterPro"/>
</dbReference>
<keyword evidence="12" id="KW-1185">Reference proteome</keyword>
<name>A0A4Q9DT80_9BACL</name>
<dbReference type="PANTHER" id="PTHR32071">
    <property type="entry name" value="TRANSCRIPTIONAL REGULATORY PROTEIN"/>
    <property type="match status" value="1"/>
</dbReference>
<dbReference type="InterPro" id="IPR000014">
    <property type="entry name" value="PAS"/>
</dbReference>
<dbReference type="Proteomes" id="UP000293142">
    <property type="component" value="Unassembled WGS sequence"/>
</dbReference>
<evidence type="ECO:0000256" key="4">
    <source>
        <dbReference type="ARBA" id="ARBA00023015"/>
    </source>
</evidence>
<dbReference type="PANTHER" id="PTHR32071:SF57">
    <property type="entry name" value="C4-DICARBOXYLATE TRANSPORT TRANSCRIPTIONAL REGULATORY PROTEIN DCTD"/>
    <property type="match status" value="1"/>
</dbReference>
<dbReference type="OrthoDB" id="9771372at2"/>
<evidence type="ECO:0000256" key="1">
    <source>
        <dbReference type="ARBA" id="ARBA00022741"/>
    </source>
</evidence>
<keyword evidence="4" id="KW-0805">Transcription regulation</keyword>
<dbReference type="PROSITE" id="PS50112">
    <property type="entry name" value="PAS"/>
    <property type="match status" value="1"/>
</dbReference>
<dbReference type="CDD" id="cd00130">
    <property type="entry name" value="PAS"/>
    <property type="match status" value="1"/>
</dbReference>
<dbReference type="Pfam" id="PF18024">
    <property type="entry name" value="HTH_50"/>
    <property type="match status" value="1"/>
</dbReference>
<dbReference type="Pfam" id="PF25601">
    <property type="entry name" value="AAA_lid_14"/>
    <property type="match status" value="1"/>
</dbReference>
<keyword evidence="5" id="KW-0238">DNA-binding</keyword>
<dbReference type="NCBIfam" id="TIGR00229">
    <property type="entry name" value="sensory_box"/>
    <property type="match status" value="1"/>
</dbReference>
<dbReference type="InterPro" id="IPR058031">
    <property type="entry name" value="AAA_lid_NorR"/>
</dbReference>
<evidence type="ECO:0000256" key="3">
    <source>
        <dbReference type="ARBA" id="ARBA00022840"/>
    </source>
</evidence>
<dbReference type="SUPFAM" id="SSF55785">
    <property type="entry name" value="PYP-like sensor domain (PAS domain)"/>
    <property type="match status" value="2"/>
</dbReference>
<evidence type="ECO:0000256" key="2">
    <source>
        <dbReference type="ARBA" id="ARBA00022797"/>
    </source>
</evidence>
<dbReference type="SUPFAM" id="SSF52540">
    <property type="entry name" value="P-loop containing nucleoside triphosphate hydrolases"/>
    <property type="match status" value="1"/>
</dbReference>
<dbReference type="SMART" id="SM00091">
    <property type="entry name" value="PAS"/>
    <property type="match status" value="2"/>
</dbReference>
<protein>
    <recommendedName>
        <fullName evidence="7">HTH-type transcriptional regulatory protein TyrR</fullName>
    </recommendedName>
</protein>
<keyword evidence="6" id="KW-0804">Transcription</keyword>
<dbReference type="InterPro" id="IPR000700">
    <property type="entry name" value="PAS-assoc_C"/>
</dbReference>
<evidence type="ECO:0000259" key="9">
    <source>
        <dbReference type="PROSITE" id="PS50112"/>
    </source>
</evidence>
<feature type="domain" description="Sigma-54 factor interaction" evidence="8">
    <location>
        <begin position="258"/>
        <end position="487"/>
    </location>
</feature>
<evidence type="ECO:0000256" key="6">
    <source>
        <dbReference type="ARBA" id="ARBA00023163"/>
    </source>
</evidence>
<evidence type="ECO:0000259" key="8">
    <source>
        <dbReference type="PROSITE" id="PS50045"/>
    </source>
</evidence>
<dbReference type="InterPro" id="IPR025943">
    <property type="entry name" value="Sigma_54_int_dom_ATP-bd_2"/>
</dbReference>
<dbReference type="EMBL" id="SIRE01000009">
    <property type="protein sequence ID" value="TBL78562.1"/>
    <property type="molecule type" value="Genomic_DNA"/>
</dbReference>
<dbReference type="InterPro" id="IPR030828">
    <property type="entry name" value="HTH_TyrR"/>
</dbReference>
<keyword evidence="3" id="KW-0067">ATP-binding</keyword>
<dbReference type="SMART" id="SM00382">
    <property type="entry name" value="AAA"/>
    <property type="match status" value="1"/>
</dbReference>
<dbReference type="RefSeq" id="WP_131013918.1">
    <property type="nucleotide sequence ID" value="NZ_SIRE01000009.1"/>
</dbReference>
<reference evidence="11 12" key="1">
    <citation type="submission" date="2019-02" db="EMBL/GenBank/DDBJ databases">
        <title>Paenibacillus sp. nov., isolated from surface-sterilized tissue of Thalictrum simplex L.</title>
        <authorList>
            <person name="Tuo L."/>
        </authorList>
    </citation>
    <scope>NUCLEOTIDE SEQUENCE [LARGE SCALE GENOMIC DNA]</scope>
    <source>
        <strain evidence="11 12">N2SHLJ1</strain>
    </source>
</reference>
<dbReference type="Gene3D" id="3.40.50.300">
    <property type="entry name" value="P-loop containing nucleotide triphosphate hydrolases"/>
    <property type="match status" value="1"/>
</dbReference>
<dbReference type="PROSITE" id="PS00676">
    <property type="entry name" value="SIGMA54_INTERACT_2"/>
    <property type="match status" value="1"/>
</dbReference>
<dbReference type="InterPro" id="IPR035965">
    <property type="entry name" value="PAS-like_dom_sf"/>
</dbReference>
<dbReference type="InterPro" id="IPR002078">
    <property type="entry name" value="Sigma_54_int"/>
</dbReference>
<sequence length="560" mass="63744">MKNAMMTEYWKPIFDSMHNGVVVVGLDGKVLQLNASAQKLLQVHDGEWEGVHITSIIPNTKLHQVGESGLSTIGEKMEIQGRMCMVNRTPLYRGDEVVGAIGVIQDISEMEHYISLLKQLDSIVEFSTDGIYVVDRYGKTLMVNTAYEQITGFTRQELVGRHMADLTEEGYFDQSVSLLVLEQKKQISLIQKINRKKEVIVTGNPVFDSDGHISMVVTSVRDITQLNEMKQELNKAKSFSQIQNHRYTLMFDGQEHSIVFRGDKMRRIYEQIRQIAPFPTSIMISGPSGAGKEVIANLIHHMSDRKDQPFIKVNCAAIPEALLESELFGYEAGAFTGAQKEGRIGLLELADKGTILLDEIGEMPLPLQVKLLRVLQEKQVQRIGSSKVRKLDIRILSATNRDLRERIQAGQFREDLYYRLLVVELQIPPLSERPEDVAALIDHFFQYYCKAYRIDKQLSEETRHLLNGYHWPGNVRELRNLIENLIVSVPSTVIETHHLPRHIYESGLPDNLSSLKARLEEFEKRAVREALEKHGSIRKAALALGLDHSTLVKKMKRWNP</sequence>
<dbReference type="Pfam" id="PF00158">
    <property type="entry name" value="Sigma54_activat"/>
    <property type="match status" value="1"/>
</dbReference>
<evidence type="ECO:0000313" key="12">
    <source>
        <dbReference type="Proteomes" id="UP000293142"/>
    </source>
</evidence>
<evidence type="ECO:0000259" key="10">
    <source>
        <dbReference type="PROSITE" id="PS50113"/>
    </source>
</evidence>
<evidence type="ECO:0000313" key="11">
    <source>
        <dbReference type="EMBL" id="TBL78562.1"/>
    </source>
</evidence>
<dbReference type="AlphaFoldDB" id="A0A4Q9DT80"/>
<dbReference type="InterPro" id="IPR009057">
    <property type="entry name" value="Homeodomain-like_sf"/>
</dbReference>
<dbReference type="SUPFAM" id="SSF46689">
    <property type="entry name" value="Homeodomain-like"/>
    <property type="match status" value="1"/>
</dbReference>